<reference evidence="1 2" key="1">
    <citation type="journal article" date="2014" name="Genome Announc.">
        <title>Draft Genome Sequences of Three Alkaliphilic Bacillus Strains, Bacillus wakoensis JCM 9140T, Bacillus akibai JCM 9157T, and Bacillus hemicellulosilyticus JCM 9152T.</title>
        <authorList>
            <person name="Yuki M."/>
            <person name="Oshima K."/>
            <person name="Suda W."/>
            <person name="Oshida Y."/>
            <person name="Kitamura K."/>
            <person name="Iida T."/>
            <person name="Hattori M."/>
            <person name="Ohkuma M."/>
        </authorList>
    </citation>
    <scope>NUCLEOTIDE SEQUENCE [LARGE SCALE GENOMIC DNA]</scope>
    <source>
        <strain evidence="1 2">JCM 9157</strain>
    </source>
</reference>
<gene>
    <name evidence="1" type="ORF">JCM9157_3890</name>
</gene>
<sequence>MNIIHEHLLSSEDKMIKSGQLDEKIVLELKMTTALFDYIQVVNNYYDDEDNPYFNNWTDIEGFGYGWAWMSFEEKDWHKMMARMVSSEADDLLKKEEKTLYYVYENPTVKTYHFITLDDWRTDMIVSLSNKEIY</sequence>
<organism evidence="1 2">
    <name type="scientific">Halalkalibacter akibai (strain ATCC 43226 / DSM 21942 / CIP 109018 / JCM 9157 / 1139)</name>
    <name type="common">Bacillus akibai</name>
    <dbReference type="NCBI Taxonomy" id="1236973"/>
    <lineage>
        <taxon>Bacteria</taxon>
        <taxon>Bacillati</taxon>
        <taxon>Bacillota</taxon>
        <taxon>Bacilli</taxon>
        <taxon>Bacillales</taxon>
        <taxon>Bacillaceae</taxon>
        <taxon>Halalkalibacter</taxon>
    </lineage>
</organism>
<dbReference type="EMBL" id="BAUV01000040">
    <property type="protein sequence ID" value="GAE36680.1"/>
    <property type="molecule type" value="Genomic_DNA"/>
</dbReference>
<comment type="caution">
    <text evidence="1">The sequence shown here is derived from an EMBL/GenBank/DDBJ whole genome shotgun (WGS) entry which is preliminary data.</text>
</comment>
<dbReference type="AlphaFoldDB" id="W4QX17"/>
<keyword evidence="2" id="KW-1185">Reference proteome</keyword>
<evidence type="ECO:0000313" key="1">
    <source>
        <dbReference type="EMBL" id="GAE36680.1"/>
    </source>
</evidence>
<dbReference type="eggNOG" id="ENOG50329HG">
    <property type="taxonomic scope" value="Bacteria"/>
</dbReference>
<evidence type="ECO:0000313" key="2">
    <source>
        <dbReference type="Proteomes" id="UP000018896"/>
    </source>
</evidence>
<dbReference type="OrthoDB" id="2938564at2"/>
<dbReference type="Proteomes" id="UP000018896">
    <property type="component" value="Unassembled WGS sequence"/>
</dbReference>
<proteinExistence type="predicted"/>
<dbReference type="RefSeq" id="WP_035666792.1">
    <property type="nucleotide sequence ID" value="NZ_BAUV01000040.1"/>
</dbReference>
<protein>
    <submittedName>
        <fullName evidence="1">Uncharacterized protein</fullName>
    </submittedName>
</protein>
<accession>W4QX17</accession>
<name>W4QX17_HALA3</name>